<gene>
    <name evidence="2" type="ORF">Acr_08g0008240</name>
</gene>
<dbReference type="InterPro" id="IPR050865">
    <property type="entry name" value="BEACH_Domain"/>
</dbReference>
<dbReference type="InterPro" id="IPR001680">
    <property type="entry name" value="WD40_rpt"/>
</dbReference>
<accession>A0A7J0F161</accession>
<reference evidence="2 3" key="1">
    <citation type="submission" date="2019-07" db="EMBL/GenBank/DDBJ databases">
        <title>De Novo Assembly of kiwifruit Actinidia rufa.</title>
        <authorList>
            <person name="Sugita-Konishi S."/>
            <person name="Sato K."/>
            <person name="Mori E."/>
            <person name="Abe Y."/>
            <person name="Kisaki G."/>
            <person name="Hamano K."/>
            <person name="Suezawa K."/>
            <person name="Otani M."/>
            <person name="Fukuda T."/>
            <person name="Manabe T."/>
            <person name="Gomi K."/>
            <person name="Tabuchi M."/>
            <person name="Akimitsu K."/>
            <person name="Kataoka I."/>
        </authorList>
    </citation>
    <scope>NUCLEOTIDE SEQUENCE [LARGE SCALE GENOMIC DNA]</scope>
    <source>
        <strain evidence="3">cv. Fuchu</strain>
    </source>
</reference>
<proteinExistence type="predicted"/>
<dbReference type="SMART" id="SM00320">
    <property type="entry name" value="WD40"/>
    <property type="match status" value="3"/>
</dbReference>
<dbReference type="Gene3D" id="2.130.10.10">
    <property type="entry name" value="YVTN repeat-like/Quinoprotein amine dehydrogenase"/>
    <property type="match status" value="1"/>
</dbReference>
<sequence>MEQRLWKQLEGIVLQCLVAGTAFKANREPIGALEFGGLSKSGEVDLEVTGGWRCQTDDLGSDSKVTGGRDARGDSGEVELNTSEVEIGHQRDKSSNYLGTGSGDTTVLLWRIHRASTSRLSSASELSTGSGSSTSANSNSTIINSLADKSRRRRIEGPVHALRGHLGEIICCCVSSDLGIVVSSSNSSDVLLHSIRKGRLIRRMVGVEAHAVCLSSDGIIMAWNKSLHTLSTFTLNGTPTVKAQLPFSCSISCMESAKSASGDDNAESYEMNEDNRLEIPSPSIYFLDLHTLKVFHTLKLGEGQDITALALDKDNTNLLVSTADRQLTIFTDPTVSSTFSMLKFLVSSLL</sequence>
<dbReference type="PANTHER" id="PTHR13743:SF157">
    <property type="entry name" value="BEACH DOMAIN-CONTAINING PROTEIN C2"/>
    <property type="match status" value="1"/>
</dbReference>
<evidence type="ECO:0000313" key="2">
    <source>
        <dbReference type="EMBL" id="GFY92428.1"/>
    </source>
</evidence>
<feature type="region of interest" description="Disordered" evidence="1">
    <location>
        <begin position="57"/>
        <end position="77"/>
    </location>
</feature>
<dbReference type="InterPro" id="IPR036322">
    <property type="entry name" value="WD40_repeat_dom_sf"/>
</dbReference>
<feature type="region of interest" description="Disordered" evidence="1">
    <location>
        <begin position="121"/>
        <end position="140"/>
    </location>
</feature>
<evidence type="ECO:0000313" key="3">
    <source>
        <dbReference type="Proteomes" id="UP000585474"/>
    </source>
</evidence>
<comment type="caution">
    <text evidence="2">The sequence shown here is derived from an EMBL/GenBank/DDBJ whole genome shotgun (WGS) entry which is preliminary data.</text>
</comment>
<dbReference type="Pfam" id="PF00400">
    <property type="entry name" value="WD40"/>
    <property type="match status" value="1"/>
</dbReference>
<organism evidence="2 3">
    <name type="scientific">Actinidia rufa</name>
    <dbReference type="NCBI Taxonomy" id="165716"/>
    <lineage>
        <taxon>Eukaryota</taxon>
        <taxon>Viridiplantae</taxon>
        <taxon>Streptophyta</taxon>
        <taxon>Embryophyta</taxon>
        <taxon>Tracheophyta</taxon>
        <taxon>Spermatophyta</taxon>
        <taxon>Magnoliopsida</taxon>
        <taxon>eudicotyledons</taxon>
        <taxon>Gunneridae</taxon>
        <taxon>Pentapetalae</taxon>
        <taxon>asterids</taxon>
        <taxon>Ericales</taxon>
        <taxon>Actinidiaceae</taxon>
        <taxon>Actinidia</taxon>
    </lineage>
</organism>
<protein>
    <submittedName>
        <fullName evidence="2">WD-40 repeat family protein</fullName>
    </submittedName>
</protein>
<evidence type="ECO:0000256" key="1">
    <source>
        <dbReference type="SAM" id="MobiDB-lite"/>
    </source>
</evidence>
<dbReference type="PANTHER" id="PTHR13743">
    <property type="entry name" value="BEIGE/BEACH-RELATED"/>
    <property type="match status" value="1"/>
</dbReference>
<dbReference type="Proteomes" id="UP000585474">
    <property type="component" value="Unassembled WGS sequence"/>
</dbReference>
<dbReference type="OrthoDB" id="26681at2759"/>
<name>A0A7J0F161_9ERIC</name>
<dbReference type="SUPFAM" id="SSF50978">
    <property type="entry name" value="WD40 repeat-like"/>
    <property type="match status" value="1"/>
</dbReference>
<dbReference type="InterPro" id="IPR015943">
    <property type="entry name" value="WD40/YVTN_repeat-like_dom_sf"/>
</dbReference>
<dbReference type="EMBL" id="BJWL01000008">
    <property type="protein sequence ID" value="GFY92428.1"/>
    <property type="molecule type" value="Genomic_DNA"/>
</dbReference>
<dbReference type="AlphaFoldDB" id="A0A7J0F161"/>
<keyword evidence="3" id="KW-1185">Reference proteome</keyword>